<dbReference type="SUPFAM" id="SSF55874">
    <property type="entry name" value="ATPase domain of HSP90 chaperone/DNA topoisomerase II/histidine kinase"/>
    <property type="match status" value="1"/>
</dbReference>
<keyword evidence="6" id="KW-0808">Transferase</keyword>
<name>A0ABU8VZD5_9BURK</name>
<evidence type="ECO:0000256" key="2">
    <source>
        <dbReference type="ARBA" id="ARBA00004651"/>
    </source>
</evidence>
<dbReference type="CDD" id="cd12912">
    <property type="entry name" value="PDC2_MCP_like"/>
    <property type="match status" value="1"/>
</dbReference>
<dbReference type="PRINTS" id="PR00344">
    <property type="entry name" value="BCTRLSENSOR"/>
</dbReference>
<dbReference type="PROSITE" id="PS50109">
    <property type="entry name" value="HIS_KIN"/>
    <property type="match status" value="1"/>
</dbReference>
<evidence type="ECO:0000256" key="1">
    <source>
        <dbReference type="ARBA" id="ARBA00000085"/>
    </source>
</evidence>
<dbReference type="SMART" id="SM00304">
    <property type="entry name" value="HAMP"/>
    <property type="match status" value="1"/>
</dbReference>
<evidence type="ECO:0000256" key="5">
    <source>
        <dbReference type="ARBA" id="ARBA00022553"/>
    </source>
</evidence>
<dbReference type="InterPro" id="IPR036890">
    <property type="entry name" value="HATPase_C_sf"/>
</dbReference>
<dbReference type="Pfam" id="PF00672">
    <property type="entry name" value="HAMP"/>
    <property type="match status" value="1"/>
</dbReference>
<dbReference type="SUPFAM" id="SSF47384">
    <property type="entry name" value="Homodimeric domain of signal transducing histidine kinase"/>
    <property type="match status" value="1"/>
</dbReference>
<dbReference type="CDD" id="cd16922">
    <property type="entry name" value="HATPase_EvgS-ArcB-TorS-like"/>
    <property type="match status" value="1"/>
</dbReference>
<dbReference type="EMBL" id="JBBKZV010000007">
    <property type="protein sequence ID" value="MEJ8823179.1"/>
    <property type="molecule type" value="Genomic_DNA"/>
</dbReference>
<keyword evidence="14" id="KW-0547">Nucleotide-binding</keyword>
<dbReference type="InterPro" id="IPR003660">
    <property type="entry name" value="HAMP_dom"/>
</dbReference>
<dbReference type="Pfam" id="PF01590">
    <property type="entry name" value="GAF"/>
    <property type="match status" value="1"/>
</dbReference>
<evidence type="ECO:0000259" key="13">
    <source>
        <dbReference type="PROSITE" id="PS50885"/>
    </source>
</evidence>
<dbReference type="EC" id="2.7.13.3" evidence="3"/>
<comment type="caution">
    <text evidence="14">The sequence shown here is derived from an EMBL/GenBank/DDBJ whole genome shotgun (WGS) entry which is preliminary data.</text>
</comment>
<keyword evidence="8" id="KW-0418">Kinase</keyword>
<dbReference type="InterPro" id="IPR003594">
    <property type="entry name" value="HATPase_dom"/>
</dbReference>
<dbReference type="InterPro" id="IPR004358">
    <property type="entry name" value="Sig_transdc_His_kin-like_C"/>
</dbReference>
<dbReference type="Pfam" id="PF02518">
    <property type="entry name" value="HATPase_c"/>
    <property type="match status" value="1"/>
</dbReference>
<evidence type="ECO:0000256" key="7">
    <source>
        <dbReference type="ARBA" id="ARBA00022692"/>
    </source>
</evidence>
<dbReference type="GO" id="GO:0005524">
    <property type="term" value="F:ATP binding"/>
    <property type="evidence" value="ECO:0007669"/>
    <property type="project" value="UniProtKB-KW"/>
</dbReference>
<dbReference type="CDD" id="cd06225">
    <property type="entry name" value="HAMP"/>
    <property type="match status" value="1"/>
</dbReference>
<dbReference type="Pfam" id="PF02743">
    <property type="entry name" value="dCache_1"/>
    <property type="match status" value="1"/>
</dbReference>
<dbReference type="InterPro" id="IPR036097">
    <property type="entry name" value="HisK_dim/P_sf"/>
</dbReference>
<keyword evidence="5" id="KW-0597">Phosphoprotein</keyword>
<dbReference type="Gene3D" id="3.30.450.40">
    <property type="match status" value="2"/>
</dbReference>
<dbReference type="PROSITE" id="PS50885">
    <property type="entry name" value="HAMP"/>
    <property type="match status" value="1"/>
</dbReference>
<keyword evidence="7 11" id="KW-0812">Transmembrane</keyword>
<dbReference type="Pfam" id="PF13185">
    <property type="entry name" value="GAF_2"/>
    <property type="match status" value="1"/>
</dbReference>
<dbReference type="InterPro" id="IPR003018">
    <property type="entry name" value="GAF"/>
</dbReference>
<keyword evidence="14" id="KW-0067">ATP-binding</keyword>
<evidence type="ECO:0000256" key="3">
    <source>
        <dbReference type="ARBA" id="ARBA00012438"/>
    </source>
</evidence>
<dbReference type="Pfam" id="PF00512">
    <property type="entry name" value="HisKA"/>
    <property type="match status" value="1"/>
</dbReference>
<organism evidence="14 15">
    <name type="scientific">Variovorax humicola</name>
    <dbReference type="NCBI Taxonomy" id="1769758"/>
    <lineage>
        <taxon>Bacteria</taxon>
        <taxon>Pseudomonadati</taxon>
        <taxon>Pseudomonadota</taxon>
        <taxon>Betaproteobacteria</taxon>
        <taxon>Burkholderiales</taxon>
        <taxon>Comamonadaceae</taxon>
        <taxon>Variovorax</taxon>
    </lineage>
</organism>
<comment type="subcellular location">
    <subcellularLocation>
        <location evidence="2">Cell membrane</location>
        <topology evidence="2">Multi-pass membrane protein</topology>
    </subcellularLocation>
</comment>
<dbReference type="PANTHER" id="PTHR43047">
    <property type="entry name" value="TWO-COMPONENT HISTIDINE PROTEIN KINASE"/>
    <property type="match status" value="1"/>
</dbReference>
<evidence type="ECO:0000256" key="6">
    <source>
        <dbReference type="ARBA" id="ARBA00022679"/>
    </source>
</evidence>
<dbReference type="InterPro" id="IPR029016">
    <property type="entry name" value="GAF-like_dom_sf"/>
</dbReference>
<dbReference type="Gene3D" id="3.30.450.20">
    <property type="entry name" value="PAS domain"/>
    <property type="match status" value="1"/>
</dbReference>
<gene>
    <name evidence="14" type="ORF">WKW80_14220</name>
</gene>
<keyword evidence="9 11" id="KW-1133">Transmembrane helix</keyword>
<keyword evidence="4" id="KW-1003">Cell membrane</keyword>
<sequence>MSAAPGRAKQANTFVAAQRTPESPSVGANPGAAAHWRLFPKYATLIIAVVAGVLVVSGAISIYFSYRETRAQLVALQFEKAQGAATRIEQYMLDIEHQLSWTALPRIESGGDPLEQRRIEYLKLLRQTPAITEVVWMDPAGLEQLRVSRLQMDSTTTGADMSRDPRFTGAAAGKAYYGPVYFLKGTEPYMTIARPAGSGGGVTAAEVNLKFVWDVVSRIKIGKAGLAYVVDSGGTLIAHPDISLVLKKSDLSALPQVAARDAPEGNAQPVARDLSGAEVFAAHARIPTLGWTVFVESPRAEAYAPLYATILRTGLLLLAGLLVATALSFFLARALVRPIQALQEGAARLGAGDLEHRIDVRTGDELESLAAQFNQMGDDLRASYAGLERMVDERTSELTVSLAYQTATSEILRVISESPTDAQPVFDAVLRSCERLFGAVHMGISMAGDDGLVHLAAQHGTADRDAFASTFPVPLTAESGSGQAILQRRVVQYPDVDAPDVPHFVRRSSASVATRSVVLAPLLWEGRAIGVIFIGRPAPGPFSEKDVALLKTFADQSVIAIQNARLFNDTREALEQQRASAEVLSVIGRSVADAQPVFDSILLSCERLFDNSHVVIDRLGSDNAWHLAAYAGPHREALEALYPTPANASMRGQSELLVRKVTHFPDVASAAGMSETLRHGCEIVGCKSLAMVPMLAEEGRIGTILVGRHTREPFSAKETAMLLTFADQAVIAIRNARLIHEIRTTSRELEQANQHKSEFLANMSHELRTPLNAIIGFSEVLSEKMFGDLNDKQLEYLSDINSSGHHLLSLINDILDLSKIEAGRMELDLSSINLPVLFDNSLTLVRERALRQGLTLTLDVDEGLGDWVADQRKLKQVLINLLSNAVKFTPAGGCVTLRARKLEHAVEIAVVDTGVGIAPEQQSLVFEEFRQATGEYLRKAEGTGLGLALAKRFVELHGGTMRLESAPGQGSTFAFVLPERVLEATS</sequence>
<feature type="transmembrane region" description="Helical" evidence="11">
    <location>
        <begin position="42"/>
        <end position="64"/>
    </location>
</feature>
<feature type="domain" description="Histidine kinase" evidence="12">
    <location>
        <begin position="762"/>
        <end position="981"/>
    </location>
</feature>
<dbReference type="InterPro" id="IPR005467">
    <property type="entry name" value="His_kinase_dom"/>
</dbReference>
<proteinExistence type="predicted"/>
<dbReference type="SMART" id="SM00388">
    <property type="entry name" value="HisKA"/>
    <property type="match status" value="1"/>
</dbReference>
<dbReference type="RefSeq" id="WP_340364222.1">
    <property type="nucleotide sequence ID" value="NZ_JBBKZV010000007.1"/>
</dbReference>
<dbReference type="Gene3D" id="3.30.565.10">
    <property type="entry name" value="Histidine kinase-like ATPase, C-terminal domain"/>
    <property type="match status" value="1"/>
</dbReference>
<dbReference type="SUPFAM" id="SSF158472">
    <property type="entry name" value="HAMP domain-like"/>
    <property type="match status" value="1"/>
</dbReference>
<keyword evidence="10 11" id="KW-0472">Membrane</keyword>
<dbReference type="Proteomes" id="UP001363010">
    <property type="component" value="Unassembled WGS sequence"/>
</dbReference>
<dbReference type="SMART" id="SM00387">
    <property type="entry name" value="HATPase_c"/>
    <property type="match status" value="1"/>
</dbReference>
<evidence type="ECO:0000313" key="14">
    <source>
        <dbReference type="EMBL" id="MEJ8823179.1"/>
    </source>
</evidence>
<feature type="domain" description="HAMP" evidence="13">
    <location>
        <begin position="333"/>
        <end position="385"/>
    </location>
</feature>
<dbReference type="SMART" id="SM00065">
    <property type="entry name" value="GAF"/>
    <property type="match status" value="2"/>
</dbReference>
<evidence type="ECO:0000256" key="9">
    <source>
        <dbReference type="ARBA" id="ARBA00022989"/>
    </source>
</evidence>
<accession>A0ABU8VZD5</accession>
<dbReference type="InterPro" id="IPR003661">
    <property type="entry name" value="HisK_dim/P_dom"/>
</dbReference>
<feature type="transmembrane region" description="Helical" evidence="11">
    <location>
        <begin position="315"/>
        <end position="336"/>
    </location>
</feature>
<dbReference type="SUPFAM" id="SSF55781">
    <property type="entry name" value="GAF domain-like"/>
    <property type="match status" value="2"/>
</dbReference>
<evidence type="ECO:0000256" key="11">
    <source>
        <dbReference type="SAM" id="Phobius"/>
    </source>
</evidence>
<keyword evidence="15" id="KW-1185">Reference proteome</keyword>
<dbReference type="CDD" id="cd00082">
    <property type="entry name" value="HisKA"/>
    <property type="match status" value="1"/>
</dbReference>
<dbReference type="InterPro" id="IPR033479">
    <property type="entry name" value="dCache_1"/>
</dbReference>
<evidence type="ECO:0000259" key="12">
    <source>
        <dbReference type="PROSITE" id="PS50109"/>
    </source>
</evidence>
<evidence type="ECO:0000256" key="4">
    <source>
        <dbReference type="ARBA" id="ARBA00022475"/>
    </source>
</evidence>
<reference evidence="14 15" key="1">
    <citation type="submission" date="2024-03" db="EMBL/GenBank/DDBJ databases">
        <title>Novel species of the genus Variovorax.</title>
        <authorList>
            <person name="Liu Q."/>
            <person name="Xin Y.-H."/>
        </authorList>
    </citation>
    <scope>NUCLEOTIDE SEQUENCE [LARGE SCALE GENOMIC DNA]</scope>
    <source>
        <strain evidence="14 15">KACC 18501</strain>
    </source>
</reference>
<evidence type="ECO:0000313" key="15">
    <source>
        <dbReference type="Proteomes" id="UP001363010"/>
    </source>
</evidence>
<evidence type="ECO:0000256" key="10">
    <source>
        <dbReference type="ARBA" id="ARBA00023136"/>
    </source>
</evidence>
<protein>
    <recommendedName>
        <fullName evidence="3">histidine kinase</fullName>
        <ecNumber evidence="3">2.7.13.3</ecNumber>
    </recommendedName>
</protein>
<dbReference type="Gene3D" id="1.10.287.130">
    <property type="match status" value="1"/>
</dbReference>
<dbReference type="Gene3D" id="6.10.340.10">
    <property type="match status" value="1"/>
</dbReference>
<evidence type="ECO:0000256" key="8">
    <source>
        <dbReference type="ARBA" id="ARBA00022777"/>
    </source>
</evidence>
<comment type="catalytic activity">
    <reaction evidence="1">
        <text>ATP + protein L-histidine = ADP + protein N-phospho-L-histidine.</text>
        <dbReference type="EC" id="2.7.13.3"/>
    </reaction>
</comment>
<dbReference type="PANTHER" id="PTHR43047:SF63">
    <property type="entry name" value="HISTIDINE KINASE"/>
    <property type="match status" value="1"/>
</dbReference>